<reference evidence="2 3" key="1">
    <citation type="submission" date="2019-01" db="EMBL/GenBank/DDBJ databases">
        <title>A draft genome assembly of the solar-powered sea slug Elysia chlorotica.</title>
        <authorList>
            <person name="Cai H."/>
            <person name="Li Q."/>
            <person name="Fang X."/>
            <person name="Li J."/>
            <person name="Curtis N.E."/>
            <person name="Altenburger A."/>
            <person name="Shibata T."/>
            <person name="Feng M."/>
            <person name="Maeda T."/>
            <person name="Schwartz J.A."/>
            <person name="Shigenobu S."/>
            <person name="Lundholm N."/>
            <person name="Nishiyama T."/>
            <person name="Yang H."/>
            <person name="Hasebe M."/>
            <person name="Li S."/>
            <person name="Pierce S.K."/>
            <person name="Wang J."/>
        </authorList>
    </citation>
    <scope>NUCLEOTIDE SEQUENCE [LARGE SCALE GENOMIC DNA]</scope>
    <source>
        <strain evidence="2">EC2010</strain>
        <tissue evidence="2">Whole organism of an adult</tissue>
    </source>
</reference>
<protein>
    <submittedName>
        <fullName evidence="2">Uncharacterized protein</fullName>
    </submittedName>
</protein>
<evidence type="ECO:0000313" key="3">
    <source>
        <dbReference type="Proteomes" id="UP000271974"/>
    </source>
</evidence>
<evidence type="ECO:0000313" key="2">
    <source>
        <dbReference type="EMBL" id="RUS78645.1"/>
    </source>
</evidence>
<dbReference type="PANTHER" id="PTHR12232">
    <property type="entry name" value="SH3 DOMAIN-BINDING GLUTAMIC ACID-RICH-LIKE PROTEIN"/>
    <property type="match status" value="1"/>
</dbReference>
<dbReference type="PANTHER" id="PTHR12232:SF15">
    <property type="entry name" value="SH3 DOMAIN-BINDING GLUTAMIC ACID-RICH PROTEIN HOMOLOG"/>
    <property type="match status" value="1"/>
</dbReference>
<dbReference type="Proteomes" id="UP000271974">
    <property type="component" value="Unassembled WGS sequence"/>
</dbReference>
<proteinExistence type="inferred from homology"/>
<comment type="caution">
    <text evidence="2">The sequence shown here is derived from an EMBL/GenBank/DDBJ whole genome shotgun (WGS) entry which is preliminary data.</text>
</comment>
<dbReference type="PROSITE" id="PS51354">
    <property type="entry name" value="GLUTAREDOXIN_2"/>
    <property type="match status" value="1"/>
</dbReference>
<accession>A0A433TAN1</accession>
<dbReference type="InterPro" id="IPR006993">
    <property type="entry name" value="Glut_rich_SH3-bd"/>
</dbReference>
<comment type="similarity">
    <text evidence="1">Belongs to the SH3BGR family.</text>
</comment>
<organism evidence="2 3">
    <name type="scientific">Elysia chlorotica</name>
    <name type="common">Eastern emerald elysia</name>
    <name type="synonym">Sea slug</name>
    <dbReference type="NCBI Taxonomy" id="188477"/>
    <lineage>
        <taxon>Eukaryota</taxon>
        <taxon>Metazoa</taxon>
        <taxon>Spiralia</taxon>
        <taxon>Lophotrochozoa</taxon>
        <taxon>Mollusca</taxon>
        <taxon>Gastropoda</taxon>
        <taxon>Heterobranchia</taxon>
        <taxon>Euthyneura</taxon>
        <taxon>Panpulmonata</taxon>
        <taxon>Sacoglossa</taxon>
        <taxon>Placobranchoidea</taxon>
        <taxon>Plakobranchidae</taxon>
        <taxon>Elysia</taxon>
    </lineage>
</organism>
<keyword evidence="3" id="KW-1185">Reference proteome</keyword>
<dbReference type="GO" id="GO:0005737">
    <property type="term" value="C:cytoplasm"/>
    <property type="evidence" value="ECO:0007669"/>
    <property type="project" value="TreeGrafter"/>
</dbReference>
<dbReference type="InterPro" id="IPR051033">
    <property type="entry name" value="SH3BGR"/>
</dbReference>
<gene>
    <name evidence="2" type="ORF">EGW08_013572</name>
</gene>
<name>A0A433TAN1_ELYCH</name>
<dbReference type="OrthoDB" id="9932926at2759"/>
<dbReference type="AlphaFoldDB" id="A0A433TAN1"/>
<dbReference type="EMBL" id="RQTK01000497">
    <property type="protein sequence ID" value="RUS78645.1"/>
    <property type="molecule type" value="Genomic_DNA"/>
</dbReference>
<dbReference type="Gene3D" id="3.40.30.10">
    <property type="entry name" value="Glutaredoxin"/>
    <property type="match status" value="1"/>
</dbReference>
<sequence length="92" mass="10469">MSKVTVYISSVTSDLERKKHQQKIEMVLSSKKIEHEYVDVTSDHDLLNKMRELAGNPQALPPQIVNGDVYCGDFDAFEEALENENLEGFLKI</sequence>
<evidence type="ECO:0000256" key="1">
    <source>
        <dbReference type="ARBA" id="ARBA00007764"/>
    </source>
</evidence>
<dbReference type="SUPFAM" id="SSF52833">
    <property type="entry name" value="Thioredoxin-like"/>
    <property type="match status" value="1"/>
</dbReference>
<dbReference type="InterPro" id="IPR036249">
    <property type="entry name" value="Thioredoxin-like_sf"/>
</dbReference>
<dbReference type="Pfam" id="PF04908">
    <property type="entry name" value="SH3BGR"/>
    <property type="match status" value="1"/>
</dbReference>